<name>A0A848M3P4_PAELE</name>
<evidence type="ECO:0000313" key="1">
    <source>
        <dbReference type="EMBL" id="NMO94830.1"/>
    </source>
</evidence>
<dbReference type="NCBIfam" id="TIGR02856">
    <property type="entry name" value="spore_yqfC"/>
    <property type="match status" value="1"/>
</dbReference>
<dbReference type="Proteomes" id="UP000565468">
    <property type="component" value="Unassembled WGS sequence"/>
</dbReference>
<dbReference type="InterPro" id="IPR038705">
    <property type="entry name" value="YabP_sf"/>
</dbReference>
<dbReference type="Pfam" id="PF07873">
    <property type="entry name" value="YabP"/>
    <property type="match status" value="1"/>
</dbReference>
<protein>
    <submittedName>
        <fullName evidence="1">Sporulation protein YqfC</fullName>
    </submittedName>
</protein>
<evidence type="ECO:0000313" key="2">
    <source>
        <dbReference type="Proteomes" id="UP000565468"/>
    </source>
</evidence>
<keyword evidence="2" id="KW-1185">Reference proteome</keyword>
<reference evidence="1 2" key="1">
    <citation type="submission" date="2020-04" db="EMBL/GenBank/DDBJ databases">
        <title>Paenibacillus algicola sp. nov., a novel marine bacterium producing alginate lyase.</title>
        <authorList>
            <person name="Huang H."/>
        </authorList>
    </citation>
    <scope>NUCLEOTIDE SEQUENCE [LARGE SCALE GENOMIC DNA]</scope>
    <source>
        <strain evidence="1 2">L7-75</strain>
    </source>
</reference>
<dbReference type="InterPro" id="IPR022476">
    <property type="entry name" value="Spore_YabP/YqfC"/>
</dbReference>
<gene>
    <name evidence="1" type="primary">yqfC</name>
    <name evidence="1" type="ORF">HII30_03380</name>
</gene>
<dbReference type="InterPro" id="IPR022477">
    <property type="entry name" value="Spore_YqfC"/>
</dbReference>
<dbReference type="RefSeq" id="WP_169503519.1">
    <property type="nucleotide sequence ID" value="NZ_JABBPN010000002.1"/>
</dbReference>
<dbReference type="EMBL" id="JABBPN010000002">
    <property type="protein sequence ID" value="NMO94830.1"/>
    <property type="molecule type" value="Genomic_DNA"/>
</dbReference>
<dbReference type="Gene3D" id="2.60.40.2000">
    <property type="match status" value="1"/>
</dbReference>
<proteinExistence type="predicted"/>
<comment type="caution">
    <text evidence="1">The sequence shown here is derived from an EMBL/GenBank/DDBJ whole genome shotgun (WGS) entry which is preliminary data.</text>
</comment>
<organism evidence="1 2">
    <name type="scientific">Paenibacillus lemnae</name>
    <dbReference type="NCBI Taxonomy" id="1330551"/>
    <lineage>
        <taxon>Bacteria</taxon>
        <taxon>Bacillati</taxon>
        <taxon>Bacillota</taxon>
        <taxon>Bacilli</taxon>
        <taxon>Bacillales</taxon>
        <taxon>Paenibacillaceae</taxon>
        <taxon>Paenibacillus</taxon>
    </lineage>
</organism>
<dbReference type="AlphaFoldDB" id="A0A848M3P4"/>
<sequence>MSRISRNLQKWTQDILDLPQDLLFDLPRLTLIGNHELHIENHRGVIQFTSEKLVLSLNDGALEISGSGLSIRAIQSTEVTVAGKVQHIQYIERGGKP</sequence>
<accession>A0A848M3P4</accession>